<organism evidence="2 3">
    <name type="scientific">Paraburkholderia bryophila</name>
    <dbReference type="NCBI Taxonomy" id="420952"/>
    <lineage>
        <taxon>Bacteria</taxon>
        <taxon>Pseudomonadati</taxon>
        <taxon>Pseudomonadota</taxon>
        <taxon>Betaproteobacteria</taxon>
        <taxon>Burkholderiales</taxon>
        <taxon>Burkholderiaceae</taxon>
        <taxon>Paraburkholderia</taxon>
    </lineage>
</organism>
<reference evidence="2 3" key="1">
    <citation type="submission" date="2020-07" db="EMBL/GenBank/DDBJ databases">
        <title>Exploring microbial biodiversity for novel pathways involved in the catabolism of aromatic compounds derived from lignin.</title>
        <authorList>
            <person name="Elkins J."/>
        </authorList>
    </citation>
    <scope>NUCLEOTIDE SEQUENCE [LARGE SCALE GENOMIC DNA]</scope>
    <source>
        <strain evidence="2 3">H2C3B</strain>
    </source>
</reference>
<feature type="domain" description="N-acetyltransferase" evidence="1">
    <location>
        <begin position="6"/>
        <end position="145"/>
    </location>
</feature>
<dbReference type="Pfam" id="PF00583">
    <property type="entry name" value="Acetyltransf_1"/>
    <property type="match status" value="1"/>
</dbReference>
<accession>A0A7Y9W834</accession>
<keyword evidence="2" id="KW-0689">Ribosomal protein</keyword>
<gene>
    <name evidence="2" type="ORF">GGD41_002828</name>
</gene>
<dbReference type="GO" id="GO:0005840">
    <property type="term" value="C:ribosome"/>
    <property type="evidence" value="ECO:0007669"/>
    <property type="project" value="UniProtKB-KW"/>
</dbReference>
<dbReference type="SUPFAM" id="SSF55729">
    <property type="entry name" value="Acyl-CoA N-acyltransferases (Nat)"/>
    <property type="match status" value="1"/>
</dbReference>
<protein>
    <submittedName>
        <fullName evidence="2">Ribosomal protein S18 acetylase RimI-like enzyme</fullName>
    </submittedName>
</protein>
<dbReference type="CDD" id="cd04301">
    <property type="entry name" value="NAT_SF"/>
    <property type="match status" value="1"/>
</dbReference>
<dbReference type="EMBL" id="JACCAU010000001">
    <property type="protein sequence ID" value="NYH15600.1"/>
    <property type="molecule type" value="Genomic_DNA"/>
</dbReference>
<evidence type="ECO:0000313" key="3">
    <source>
        <dbReference type="Proteomes" id="UP000572540"/>
    </source>
</evidence>
<dbReference type="PROSITE" id="PS51186">
    <property type="entry name" value="GNAT"/>
    <property type="match status" value="1"/>
</dbReference>
<proteinExistence type="predicted"/>
<dbReference type="InterPro" id="IPR016181">
    <property type="entry name" value="Acyl_CoA_acyltransferase"/>
</dbReference>
<comment type="caution">
    <text evidence="2">The sequence shown here is derived from an EMBL/GenBank/DDBJ whole genome shotgun (WGS) entry which is preliminary data.</text>
</comment>
<sequence length="166" mass="18672">MQPTIDELLALDLLTLREHTELAGDIFDVDQQRLRLQLSLNDSEVCSVRREGELVAYAMLRPESENCWFVGAFSTHPLHRTSAVVSELLAKVARLAHERGIAELKSHVYKTNRLSVAFHRKLGFQITRENEKAFEFFTSVSKLGERPAIRRAAGAATAAMPRALDN</sequence>
<name>A0A7Y9W834_9BURK</name>
<dbReference type="RefSeq" id="WP_179711449.1">
    <property type="nucleotide sequence ID" value="NZ_JACCAU010000001.1"/>
</dbReference>
<evidence type="ECO:0000313" key="2">
    <source>
        <dbReference type="EMBL" id="NYH15600.1"/>
    </source>
</evidence>
<dbReference type="GO" id="GO:0016747">
    <property type="term" value="F:acyltransferase activity, transferring groups other than amino-acyl groups"/>
    <property type="evidence" value="ECO:0007669"/>
    <property type="project" value="InterPro"/>
</dbReference>
<keyword evidence="2" id="KW-0687">Ribonucleoprotein</keyword>
<evidence type="ECO:0000259" key="1">
    <source>
        <dbReference type="PROSITE" id="PS51186"/>
    </source>
</evidence>
<dbReference type="AlphaFoldDB" id="A0A7Y9W834"/>
<dbReference type="Gene3D" id="3.40.630.30">
    <property type="match status" value="1"/>
</dbReference>
<dbReference type="Proteomes" id="UP000572540">
    <property type="component" value="Unassembled WGS sequence"/>
</dbReference>
<dbReference type="InterPro" id="IPR000182">
    <property type="entry name" value="GNAT_dom"/>
</dbReference>